<sequence length="420" mass="47299">MGKVKSFEITFNDTNKVYYPGQQVTGKVMVELESDMKLRAIRVYMRGLAKVHWTESRSTTSRLGTIYTEHYNAEIEYFFKRQELFGSLAETGEVRAHAWLPQGHHEFDFAFQLPTDGISTSFEGKYGSVRYWLKAEIDKPWSFNHSTKRAFTVISPIDINLVEYLSPVESGAEKMLCCWCLTSGPVSINARTDRRGYCPGESIAITADFENYSSRPVIPHATLYQTQTFLAGGKSRSRRYKFTILTGLQIQPGRKATWDAQLLKIPAVSPSIVNCCLIKIEYTVRVTLQIPGSYNLSLDLPIVVGTVPLRGRLPHYRAIDVQAMSDARVTYVPPAPAYREQATPPPPFDSYGPPPTYMESVEGAVDIRDEDDGDEQEGVMGDFTFTPMYTYVTDYQYHQQPPPYSEIDPHPTASAGPTAM</sequence>
<evidence type="ECO:0000256" key="1">
    <source>
        <dbReference type="ARBA" id="ARBA00005298"/>
    </source>
</evidence>
<dbReference type="Gene3D" id="2.60.40.640">
    <property type="match status" value="2"/>
</dbReference>
<dbReference type="Proteomes" id="UP000695022">
    <property type="component" value="Unplaced"/>
</dbReference>
<comment type="similarity">
    <text evidence="1">Belongs to the arrestin family.</text>
</comment>
<evidence type="ECO:0000313" key="4">
    <source>
        <dbReference type="Proteomes" id="UP000695022"/>
    </source>
</evidence>
<gene>
    <name evidence="5" type="primary">LOC106804737</name>
</gene>
<dbReference type="InterPro" id="IPR050357">
    <property type="entry name" value="Arrestin_domain-protein"/>
</dbReference>
<accession>A0ABM1DNM3</accession>
<feature type="domain" description="Arrestin C-terminal-like" evidence="3">
    <location>
        <begin position="182"/>
        <end position="309"/>
    </location>
</feature>
<dbReference type="SUPFAM" id="SSF81296">
    <property type="entry name" value="E set domains"/>
    <property type="match status" value="2"/>
</dbReference>
<protein>
    <submittedName>
        <fullName evidence="5">Arrestin domain-containing protein 3-like</fullName>
    </submittedName>
</protein>
<dbReference type="InterPro" id="IPR014752">
    <property type="entry name" value="Arrestin-like_C"/>
</dbReference>
<reference evidence="5" key="1">
    <citation type="submission" date="2025-08" db="UniProtKB">
        <authorList>
            <consortium name="RefSeq"/>
        </authorList>
    </citation>
    <scope>IDENTIFICATION</scope>
</reference>
<name>A0ABM1DNM3_PRICU</name>
<evidence type="ECO:0000259" key="3">
    <source>
        <dbReference type="SMART" id="SM01017"/>
    </source>
</evidence>
<dbReference type="PANTHER" id="PTHR11188">
    <property type="entry name" value="ARRESTIN DOMAIN CONTAINING PROTEIN"/>
    <property type="match status" value="1"/>
</dbReference>
<dbReference type="SMART" id="SM01017">
    <property type="entry name" value="Arrestin_C"/>
    <property type="match status" value="1"/>
</dbReference>
<dbReference type="RefSeq" id="XP_014661544.1">
    <property type="nucleotide sequence ID" value="XM_014806058.1"/>
</dbReference>
<dbReference type="InterPro" id="IPR014756">
    <property type="entry name" value="Ig_E-set"/>
</dbReference>
<feature type="region of interest" description="Disordered" evidence="2">
    <location>
        <begin position="400"/>
        <end position="420"/>
    </location>
</feature>
<dbReference type="Pfam" id="PF00339">
    <property type="entry name" value="Arrestin_N"/>
    <property type="match status" value="1"/>
</dbReference>
<dbReference type="PANTHER" id="PTHR11188:SF17">
    <property type="entry name" value="FI21816P1"/>
    <property type="match status" value="1"/>
</dbReference>
<evidence type="ECO:0000256" key="2">
    <source>
        <dbReference type="SAM" id="MobiDB-lite"/>
    </source>
</evidence>
<organism evidence="4 5">
    <name type="scientific">Priapulus caudatus</name>
    <name type="common">Priapulid worm</name>
    <dbReference type="NCBI Taxonomy" id="37621"/>
    <lineage>
        <taxon>Eukaryota</taxon>
        <taxon>Metazoa</taxon>
        <taxon>Ecdysozoa</taxon>
        <taxon>Scalidophora</taxon>
        <taxon>Priapulida</taxon>
        <taxon>Priapulimorpha</taxon>
        <taxon>Priapulimorphida</taxon>
        <taxon>Priapulidae</taxon>
        <taxon>Priapulus</taxon>
    </lineage>
</organism>
<dbReference type="Pfam" id="PF02752">
    <property type="entry name" value="Arrestin_C"/>
    <property type="match status" value="1"/>
</dbReference>
<dbReference type="InterPro" id="IPR011021">
    <property type="entry name" value="Arrestin-like_N"/>
</dbReference>
<keyword evidence="4" id="KW-1185">Reference proteome</keyword>
<dbReference type="GeneID" id="106804737"/>
<evidence type="ECO:0000313" key="5">
    <source>
        <dbReference type="RefSeq" id="XP_014661544.1"/>
    </source>
</evidence>
<proteinExistence type="inferred from homology"/>
<dbReference type="InterPro" id="IPR011022">
    <property type="entry name" value="Arrestin_C-like"/>
</dbReference>